<proteinExistence type="predicted"/>
<reference evidence="1" key="1">
    <citation type="submission" date="2020-05" db="EMBL/GenBank/DDBJ databases">
        <authorList>
            <person name="Chiriac C."/>
            <person name="Salcher M."/>
            <person name="Ghai R."/>
            <person name="Kavagutti S V."/>
        </authorList>
    </citation>
    <scope>NUCLEOTIDE SEQUENCE</scope>
</reference>
<evidence type="ECO:0000313" key="1">
    <source>
        <dbReference type="EMBL" id="CAB4687375.1"/>
    </source>
</evidence>
<name>A0A6J6NRH5_9ZZZZ</name>
<dbReference type="EMBL" id="CAEZXM010000079">
    <property type="protein sequence ID" value="CAB4687375.1"/>
    <property type="molecule type" value="Genomic_DNA"/>
</dbReference>
<sequence length="88" mass="9026">MPTVGKVRRYDAPVPNVPLLNPPPVWVTVWGSLSLFDHTTVAPVITLIEVGAKARLAIFTEAVVGVGVGGVPPPPSGGACATTVMTPL</sequence>
<dbReference type="AlphaFoldDB" id="A0A6J6NRH5"/>
<accession>A0A6J6NRH5</accession>
<organism evidence="1">
    <name type="scientific">freshwater metagenome</name>
    <dbReference type="NCBI Taxonomy" id="449393"/>
    <lineage>
        <taxon>unclassified sequences</taxon>
        <taxon>metagenomes</taxon>
        <taxon>ecological metagenomes</taxon>
    </lineage>
</organism>
<gene>
    <name evidence="1" type="ORF">UFOPK2366_00554</name>
</gene>
<protein>
    <submittedName>
        <fullName evidence="1">Unannotated protein</fullName>
    </submittedName>
</protein>